<protein>
    <submittedName>
        <fullName evidence="1">Uncharacterized protein</fullName>
    </submittedName>
</protein>
<reference evidence="1" key="1">
    <citation type="journal article" date="2023" name="Nat. Commun.">
        <title>Diploid and tetraploid genomes of Acorus and the evolution of monocots.</title>
        <authorList>
            <person name="Ma L."/>
            <person name="Liu K.W."/>
            <person name="Li Z."/>
            <person name="Hsiao Y.Y."/>
            <person name="Qi Y."/>
            <person name="Fu T."/>
            <person name="Tang G.D."/>
            <person name="Zhang D."/>
            <person name="Sun W.H."/>
            <person name="Liu D.K."/>
            <person name="Li Y."/>
            <person name="Chen G.Z."/>
            <person name="Liu X.D."/>
            <person name="Liao X.Y."/>
            <person name="Jiang Y.T."/>
            <person name="Yu X."/>
            <person name="Hao Y."/>
            <person name="Huang J."/>
            <person name="Zhao X.W."/>
            <person name="Ke S."/>
            <person name="Chen Y.Y."/>
            <person name="Wu W.L."/>
            <person name="Hsu J.L."/>
            <person name="Lin Y.F."/>
            <person name="Huang M.D."/>
            <person name="Li C.Y."/>
            <person name="Huang L."/>
            <person name="Wang Z.W."/>
            <person name="Zhao X."/>
            <person name="Zhong W.Y."/>
            <person name="Peng D.H."/>
            <person name="Ahmad S."/>
            <person name="Lan S."/>
            <person name="Zhang J.S."/>
            <person name="Tsai W.C."/>
            <person name="Van de Peer Y."/>
            <person name="Liu Z.J."/>
        </authorList>
    </citation>
    <scope>NUCLEOTIDE SEQUENCE</scope>
    <source>
        <strain evidence="1">CP</strain>
    </source>
</reference>
<dbReference type="Proteomes" id="UP001180020">
    <property type="component" value="Unassembled WGS sequence"/>
</dbReference>
<comment type="caution">
    <text evidence="1">The sequence shown here is derived from an EMBL/GenBank/DDBJ whole genome shotgun (WGS) entry which is preliminary data.</text>
</comment>
<dbReference type="EMBL" id="JAUJYO010000004">
    <property type="protein sequence ID" value="KAK1318047.1"/>
    <property type="molecule type" value="Genomic_DNA"/>
</dbReference>
<organism evidence="1 2">
    <name type="scientific">Acorus calamus</name>
    <name type="common">Sweet flag</name>
    <dbReference type="NCBI Taxonomy" id="4465"/>
    <lineage>
        <taxon>Eukaryota</taxon>
        <taxon>Viridiplantae</taxon>
        <taxon>Streptophyta</taxon>
        <taxon>Embryophyta</taxon>
        <taxon>Tracheophyta</taxon>
        <taxon>Spermatophyta</taxon>
        <taxon>Magnoliopsida</taxon>
        <taxon>Liliopsida</taxon>
        <taxon>Acoraceae</taxon>
        <taxon>Acorus</taxon>
    </lineage>
</organism>
<proteinExistence type="predicted"/>
<dbReference type="AlphaFoldDB" id="A0AAV9EXC6"/>
<keyword evidence="2" id="KW-1185">Reference proteome</keyword>
<evidence type="ECO:0000313" key="1">
    <source>
        <dbReference type="EMBL" id="KAK1318047.1"/>
    </source>
</evidence>
<name>A0AAV9EXC6_ACOCL</name>
<evidence type="ECO:0000313" key="2">
    <source>
        <dbReference type="Proteomes" id="UP001180020"/>
    </source>
</evidence>
<accession>A0AAV9EXC6</accession>
<reference evidence="1" key="2">
    <citation type="submission" date="2023-06" db="EMBL/GenBank/DDBJ databases">
        <authorList>
            <person name="Ma L."/>
            <person name="Liu K.-W."/>
            <person name="Li Z."/>
            <person name="Hsiao Y.-Y."/>
            <person name="Qi Y."/>
            <person name="Fu T."/>
            <person name="Tang G."/>
            <person name="Zhang D."/>
            <person name="Sun W.-H."/>
            <person name="Liu D.-K."/>
            <person name="Li Y."/>
            <person name="Chen G.-Z."/>
            <person name="Liu X.-D."/>
            <person name="Liao X.-Y."/>
            <person name="Jiang Y.-T."/>
            <person name="Yu X."/>
            <person name="Hao Y."/>
            <person name="Huang J."/>
            <person name="Zhao X.-W."/>
            <person name="Ke S."/>
            <person name="Chen Y.-Y."/>
            <person name="Wu W.-L."/>
            <person name="Hsu J.-L."/>
            <person name="Lin Y.-F."/>
            <person name="Huang M.-D."/>
            <person name="Li C.-Y."/>
            <person name="Huang L."/>
            <person name="Wang Z.-W."/>
            <person name="Zhao X."/>
            <person name="Zhong W.-Y."/>
            <person name="Peng D.-H."/>
            <person name="Ahmad S."/>
            <person name="Lan S."/>
            <person name="Zhang J.-S."/>
            <person name="Tsai W.-C."/>
            <person name="Van De Peer Y."/>
            <person name="Liu Z.-J."/>
        </authorList>
    </citation>
    <scope>NUCLEOTIDE SEQUENCE</scope>
    <source>
        <strain evidence="1">CP</strain>
        <tissue evidence="1">Leaves</tissue>
    </source>
</reference>
<sequence>MWQGLGSILPLFVDKGMMHLMVLMQMEGASSSGYRIDVKSVFVVLLALCLTSLL</sequence>
<gene>
    <name evidence="1" type="ORF">QJS10_CPB04g00671</name>
</gene>